<name>A0A2U9BTG1_SCOMX</name>
<dbReference type="AlphaFoldDB" id="A0A2U9BTG1"/>
<reference evidence="1 2" key="1">
    <citation type="submission" date="2017-12" db="EMBL/GenBank/DDBJ databases">
        <title>Integrating genomic resources of turbot (Scophthalmus maximus) in depth evaluation of genetic and physical mapping variation across individuals.</title>
        <authorList>
            <person name="Martinez P."/>
        </authorList>
    </citation>
    <scope>NUCLEOTIDE SEQUENCE [LARGE SCALE GENOMIC DNA]</scope>
</reference>
<evidence type="ECO:0000313" key="1">
    <source>
        <dbReference type="EMBL" id="AWP07454.1"/>
    </source>
</evidence>
<sequence>MDSERIQSLQALIRVKDGRNVDLALCSENTAKNSKPPTSFSTAETGNLQLARSAVLNCVTGAKWLTVLVSAGNAVQQDLTYRL</sequence>
<gene>
    <name evidence="1" type="ORF">SMAX5B_010358</name>
</gene>
<accession>A0A2U9BTG1</accession>
<proteinExistence type="predicted"/>
<dbReference type="EMBL" id="CP026251">
    <property type="protein sequence ID" value="AWP07454.1"/>
    <property type="molecule type" value="Genomic_DNA"/>
</dbReference>
<keyword evidence="2" id="KW-1185">Reference proteome</keyword>
<organism evidence="1 2">
    <name type="scientific">Scophthalmus maximus</name>
    <name type="common">Turbot</name>
    <name type="synonym">Psetta maxima</name>
    <dbReference type="NCBI Taxonomy" id="52904"/>
    <lineage>
        <taxon>Eukaryota</taxon>
        <taxon>Metazoa</taxon>
        <taxon>Chordata</taxon>
        <taxon>Craniata</taxon>
        <taxon>Vertebrata</taxon>
        <taxon>Euteleostomi</taxon>
        <taxon>Actinopterygii</taxon>
        <taxon>Neopterygii</taxon>
        <taxon>Teleostei</taxon>
        <taxon>Neoteleostei</taxon>
        <taxon>Acanthomorphata</taxon>
        <taxon>Carangaria</taxon>
        <taxon>Pleuronectiformes</taxon>
        <taxon>Pleuronectoidei</taxon>
        <taxon>Scophthalmidae</taxon>
        <taxon>Scophthalmus</taxon>
    </lineage>
</organism>
<protein>
    <submittedName>
        <fullName evidence="1">Uncharacterized protein</fullName>
    </submittedName>
</protein>
<dbReference type="Proteomes" id="UP000246464">
    <property type="component" value="Chromosome 9"/>
</dbReference>
<evidence type="ECO:0000313" key="2">
    <source>
        <dbReference type="Proteomes" id="UP000246464"/>
    </source>
</evidence>